<gene>
    <name evidence="6" type="ORF">BS101_00815</name>
</gene>
<dbReference type="InterPro" id="IPR000847">
    <property type="entry name" value="LysR_HTH_N"/>
</dbReference>
<dbReference type="OrthoDB" id="9785745at2"/>
<dbReference type="Gene3D" id="3.40.190.290">
    <property type="match status" value="1"/>
</dbReference>
<evidence type="ECO:0000256" key="3">
    <source>
        <dbReference type="ARBA" id="ARBA00023125"/>
    </source>
</evidence>
<evidence type="ECO:0000256" key="1">
    <source>
        <dbReference type="ARBA" id="ARBA00009437"/>
    </source>
</evidence>
<feature type="domain" description="HTH lysR-type" evidence="5">
    <location>
        <begin position="1"/>
        <end position="58"/>
    </location>
</feature>
<dbReference type="InterPro" id="IPR036390">
    <property type="entry name" value="WH_DNA-bd_sf"/>
</dbReference>
<dbReference type="GO" id="GO:0003700">
    <property type="term" value="F:DNA-binding transcription factor activity"/>
    <property type="evidence" value="ECO:0007669"/>
    <property type="project" value="InterPro"/>
</dbReference>
<keyword evidence="4" id="KW-0804">Transcription</keyword>
<dbReference type="InterPro" id="IPR036388">
    <property type="entry name" value="WH-like_DNA-bd_sf"/>
</dbReference>
<sequence length="301" mass="34527">MDIKQLQTFITVAKLLNFREAGEELNYSQSSVSDHIRNLEKELGTKLFERLGKKVFLNESGKKLISLAEKMIQDEKEIQGLFNKNEKISGLLRIGAAETLSVFWLPPILKEYRIIYPDVKVTLRMADCAEFPKMLSHNMIDVAFSLHDQSQHEYISQINIFKDSTVFIAAPDHPLVNLKRIKIHELENHSFILPEAECCYRVELEELLKEHSIKIDTIMELSSLEAIKQCVKIGLGISLLPKIAVQREINKGELAILTIENCDISICAKMIYHKQKWISPPLNALKNMICTNNKEEEHKIS</sequence>
<evidence type="ECO:0000259" key="5">
    <source>
        <dbReference type="PROSITE" id="PS50931"/>
    </source>
</evidence>
<dbReference type="PANTHER" id="PTHR30126:SF100">
    <property type="entry name" value="LYSR-FAMILY TRANSCRIPTIONAL REGULATOR"/>
    <property type="match status" value="1"/>
</dbReference>
<dbReference type="CDD" id="cd05466">
    <property type="entry name" value="PBP2_LTTR_substrate"/>
    <property type="match status" value="1"/>
</dbReference>
<comment type="similarity">
    <text evidence="1">Belongs to the LysR transcriptional regulatory family.</text>
</comment>
<name>A0A1L5F333_CLOKL</name>
<organism evidence="6 7">
    <name type="scientific">Clostridium kluyveri</name>
    <dbReference type="NCBI Taxonomy" id="1534"/>
    <lineage>
        <taxon>Bacteria</taxon>
        <taxon>Bacillati</taxon>
        <taxon>Bacillota</taxon>
        <taxon>Clostridia</taxon>
        <taxon>Eubacteriales</taxon>
        <taxon>Clostridiaceae</taxon>
        <taxon>Clostridium</taxon>
    </lineage>
</organism>
<protein>
    <submittedName>
        <fullName evidence="6">LysR family transcriptional regulator</fullName>
    </submittedName>
</protein>
<dbReference type="AlphaFoldDB" id="A0A1L5F333"/>
<keyword evidence="3" id="KW-0238">DNA-binding</keyword>
<dbReference type="EMBL" id="CP018335">
    <property type="protein sequence ID" value="APM37406.1"/>
    <property type="molecule type" value="Genomic_DNA"/>
</dbReference>
<dbReference type="SUPFAM" id="SSF53850">
    <property type="entry name" value="Periplasmic binding protein-like II"/>
    <property type="match status" value="1"/>
</dbReference>
<dbReference type="PANTHER" id="PTHR30126">
    <property type="entry name" value="HTH-TYPE TRANSCRIPTIONAL REGULATOR"/>
    <property type="match status" value="1"/>
</dbReference>
<dbReference type="RefSeq" id="WP_073537123.1">
    <property type="nucleotide sequence ID" value="NZ_CP018335.1"/>
</dbReference>
<dbReference type="GO" id="GO:0000976">
    <property type="term" value="F:transcription cis-regulatory region binding"/>
    <property type="evidence" value="ECO:0007669"/>
    <property type="project" value="TreeGrafter"/>
</dbReference>
<evidence type="ECO:0000256" key="2">
    <source>
        <dbReference type="ARBA" id="ARBA00023015"/>
    </source>
</evidence>
<reference evidence="6 7" key="1">
    <citation type="submission" date="2016-12" db="EMBL/GenBank/DDBJ databases">
        <title>Complete genome sequence of Clostridium kluyveri JZZ isolated from the pit mud of a Chinese flavor liquor-making factory.</title>
        <authorList>
            <person name="Wang Y."/>
        </authorList>
    </citation>
    <scope>NUCLEOTIDE SEQUENCE [LARGE SCALE GENOMIC DNA]</scope>
    <source>
        <strain evidence="6 7">JZZ</strain>
    </source>
</reference>
<dbReference type="Pfam" id="PF00126">
    <property type="entry name" value="HTH_1"/>
    <property type="match status" value="1"/>
</dbReference>
<dbReference type="Pfam" id="PF03466">
    <property type="entry name" value="LysR_substrate"/>
    <property type="match status" value="1"/>
</dbReference>
<evidence type="ECO:0000313" key="6">
    <source>
        <dbReference type="EMBL" id="APM37406.1"/>
    </source>
</evidence>
<dbReference type="PRINTS" id="PR00039">
    <property type="entry name" value="HTHLYSR"/>
</dbReference>
<evidence type="ECO:0000256" key="4">
    <source>
        <dbReference type="ARBA" id="ARBA00023163"/>
    </source>
</evidence>
<dbReference type="InterPro" id="IPR005119">
    <property type="entry name" value="LysR_subst-bd"/>
</dbReference>
<dbReference type="Gene3D" id="1.10.10.10">
    <property type="entry name" value="Winged helix-like DNA-binding domain superfamily/Winged helix DNA-binding domain"/>
    <property type="match status" value="1"/>
</dbReference>
<proteinExistence type="inferred from homology"/>
<keyword evidence="2" id="KW-0805">Transcription regulation</keyword>
<dbReference type="FunFam" id="1.10.10.10:FF:000001">
    <property type="entry name" value="LysR family transcriptional regulator"/>
    <property type="match status" value="1"/>
</dbReference>
<dbReference type="SUPFAM" id="SSF46785">
    <property type="entry name" value="Winged helix' DNA-binding domain"/>
    <property type="match status" value="1"/>
</dbReference>
<accession>A0A1L5F333</accession>
<dbReference type="Proteomes" id="UP000184604">
    <property type="component" value="Chromosome"/>
</dbReference>
<dbReference type="PROSITE" id="PS50931">
    <property type="entry name" value="HTH_LYSR"/>
    <property type="match status" value="1"/>
</dbReference>
<evidence type="ECO:0000313" key="7">
    <source>
        <dbReference type="Proteomes" id="UP000184604"/>
    </source>
</evidence>